<name>A0A0J6ILA3_9PSED</name>
<evidence type="ECO:0000256" key="1">
    <source>
        <dbReference type="SAM" id="SignalP"/>
    </source>
</evidence>
<organism evidence="2 3">
    <name type="scientific">Pseudomonas weihenstephanensis</name>
    <dbReference type="NCBI Taxonomy" id="1608994"/>
    <lineage>
        <taxon>Bacteria</taxon>
        <taxon>Pseudomonadati</taxon>
        <taxon>Pseudomonadota</taxon>
        <taxon>Gammaproteobacteria</taxon>
        <taxon>Pseudomonadales</taxon>
        <taxon>Pseudomonadaceae</taxon>
        <taxon>Pseudomonas</taxon>
    </lineage>
</organism>
<keyword evidence="1" id="KW-0732">Signal</keyword>
<accession>A0A0J6ILA3</accession>
<protein>
    <submittedName>
        <fullName evidence="2">FAD/FMN-containing dehydrogenase</fullName>
    </submittedName>
</protein>
<dbReference type="OrthoDB" id="5786920at2"/>
<dbReference type="Proteomes" id="UP000036325">
    <property type="component" value="Unassembled WGS sequence"/>
</dbReference>
<evidence type="ECO:0000313" key="3">
    <source>
        <dbReference type="Proteomes" id="UP000036325"/>
    </source>
</evidence>
<gene>
    <name evidence="2" type="ORF">TU86_16280</name>
</gene>
<feature type="signal peptide" evidence="1">
    <location>
        <begin position="1"/>
        <end position="18"/>
    </location>
</feature>
<dbReference type="RefSeq" id="WP_048365355.1">
    <property type="nucleotide sequence ID" value="NZ_JYLF01000007.1"/>
</dbReference>
<feature type="chain" id="PRO_5005274563" evidence="1">
    <location>
        <begin position="19"/>
        <end position="156"/>
    </location>
</feature>
<sequence length="156" mass="17295">MKIVFVLLLSALSMLAQAADIGESLTPWTLNDQYDQPYTLNEQTRILLVARNMDGAKLVKAALKDQPKGYLEARNAVFLADVHGMPSLIGKWFAIPAMQKYTYRVVLDRDGSIAAQYPGAEDQVLWLQLQGSTVVSQHTFTSAEQLQKALQDTPAQ</sequence>
<dbReference type="AlphaFoldDB" id="A0A0J6ILA3"/>
<evidence type="ECO:0000313" key="2">
    <source>
        <dbReference type="EMBL" id="KMN12579.1"/>
    </source>
</evidence>
<dbReference type="PATRIC" id="fig|1608994.3.peg.3936"/>
<dbReference type="EMBL" id="JYLF01000007">
    <property type="protein sequence ID" value="KMN12579.1"/>
    <property type="molecule type" value="Genomic_DNA"/>
</dbReference>
<dbReference type="STRING" id="1608994.TU86_16280"/>
<proteinExistence type="predicted"/>
<reference evidence="2 3" key="1">
    <citation type="submission" date="2015-02" db="EMBL/GenBank/DDBJ databases">
        <title>Pseudomonas helleri sp. nov. and Pseudomonas weihenstephanensis sp. nov., isolated from raw cows milk.</title>
        <authorList>
            <person name="von Neubeck M."/>
            <person name="Huptas C."/>
            <person name="Wenning M."/>
            <person name="Scherer S."/>
        </authorList>
    </citation>
    <scope>NUCLEOTIDE SEQUENCE [LARGE SCALE GENOMIC DNA]</scope>
    <source>
        <strain evidence="2 3">DSM 29166</strain>
    </source>
</reference>
<comment type="caution">
    <text evidence="2">The sequence shown here is derived from an EMBL/GenBank/DDBJ whole genome shotgun (WGS) entry which is preliminary data.</text>
</comment>